<dbReference type="Gene3D" id="3.90.1200.10">
    <property type="match status" value="1"/>
</dbReference>
<proteinExistence type="predicted"/>
<reference evidence="2 3" key="1">
    <citation type="journal article" date="2024" name="IMA Fungus">
        <title>IMA Genome - F19 : A genome assembly and annotation guide to empower mycologists, including annotated draft genome sequences of Ceratocystis pirilliformis, Diaporthe australafricana, Fusarium ophioides, Paecilomyces lecythidis, and Sporothrix stenoceras.</title>
        <authorList>
            <person name="Aylward J."/>
            <person name="Wilson A.M."/>
            <person name="Visagie C.M."/>
            <person name="Spraker J."/>
            <person name="Barnes I."/>
            <person name="Buitendag C."/>
            <person name="Ceriani C."/>
            <person name="Del Mar Angel L."/>
            <person name="du Plessis D."/>
            <person name="Fuchs T."/>
            <person name="Gasser K."/>
            <person name="Kramer D."/>
            <person name="Li W."/>
            <person name="Munsamy K."/>
            <person name="Piso A."/>
            <person name="Price J.L."/>
            <person name="Sonnekus B."/>
            <person name="Thomas C."/>
            <person name="van der Nest A."/>
            <person name="van Dijk A."/>
            <person name="van Heerden A."/>
            <person name="van Vuuren N."/>
            <person name="Yilmaz N."/>
            <person name="Duong T.A."/>
            <person name="van der Merwe N.A."/>
            <person name="Wingfield M.J."/>
            <person name="Wingfield B.D."/>
        </authorList>
    </citation>
    <scope>NUCLEOTIDE SEQUENCE [LARGE SCALE GENOMIC DNA]</scope>
    <source>
        <strain evidence="2 3">CMW 18300</strain>
    </source>
</reference>
<dbReference type="InterPro" id="IPR011009">
    <property type="entry name" value="Kinase-like_dom_sf"/>
</dbReference>
<dbReference type="InterPro" id="IPR002575">
    <property type="entry name" value="Aminoglycoside_PTrfase"/>
</dbReference>
<dbReference type="SUPFAM" id="SSF56112">
    <property type="entry name" value="Protein kinase-like (PK-like)"/>
    <property type="match status" value="1"/>
</dbReference>
<protein>
    <recommendedName>
        <fullName evidence="1">Aminoglycoside phosphotransferase domain-containing protein</fullName>
    </recommendedName>
</protein>
<dbReference type="PANTHER" id="PTHR21310:SF54">
    <property type="entry name" value="AMINOGLYCOSIDE PHOSPHOTRANSFERASE DOMAIN-CONTAINING PROTEIN"/>
    <property type="match status" value="1"/>
</dbReference>
<name>A0ABR3XAN1_9PEZI</name>
<gene>
    <name evidence="2" type="ORF">Daus18300_004230</name>
</gene>
<dbReference type="InterPro" id="IPR051678">
    <property type="entry name" value="AGP_Transferase"/>
</dbReference>
<keyword evidence="3" id="KW-1185">Reference proteome</keyword>
<dbReference type="Proteomes" id="UP001583177">
    <property type="component" value="Unassembled WGS sequence"/>
</dbReference>
<dbReference type="EMBL" id="JAWRVE010000028">
    <property type="protein sequence ID" value="KAL1872684.1"/>
    <property type="molecule type" value="Genomic_DNA"/>
</dbReference>
<dbReference type="Pfam" id="PF01636">
    <property type="entry name" value="APH"/>
    <property type="match status" value="1"/>
</dbReference>
<sequence>MASTRSKSLQNYFSKSGSKLRPILTSLNGDNSWLMSFPIPDKERQHAGGKTYFHIVTDPWLAGPAITLHAYAISVALPHTPAAKSGDDVEAIAREIESLAREAGVNPTASTSSDEAIDLIAVGIELEDHKHDETLRSFRGSIPVLAAPKAAAALRTLNHFDTVMDSQDLAPDTLSTQSLHPGSSVLPPWLNIFRLTGASFLNFASVIIWSHPDSGTTKHEVIMSAPHSIKAEEPSVQKLISILGQDQNSCVLALLHGLKENYSRMGQHVFGVRVGLELERLTKAKYWMQTADAKLLYTGVVMWLLATTDVFRTLDWGLEKEAEKNKGVERRRPNYLEIGNVYARQGQYSGQRIATFKELNLVVKLGSPQDGRLEEALTMQALRKTFPGGEVPVPEIFGCRTYNGTHFIYMSLVPGVSLSKAWDELTAEDKVTICEQLGGVQSHLLSLGQGASGGFVGSITKGPLHDRFFRDHPLLSGRSGPFDSIKSFNDYFQYAMLPNVPMADRQFEDPCRHLLNDDGVIRFCHGDLHFGNVMISDDPSQPRTVTGVIDWEEAGWYPEYWEYCKMRMIICEETKFYEDVVCSGGLVDRILPMRHEEELEAVAQYWHWRGYH</sequence>
<dbReference type="PANTHER" id="PTHR21310">
    <property type="entry name" value="AMINOGLYCOSIDE PHOSPHOTRANSFERASE-RELATED-RELATED"/>
    <property type="match status" value="1"/>
</dbReference>
<evidence type="ECO:0000313" key="2">
    <source>
        <dbReference type="EMBL" id="KAL1872684.1"/>
    </source>
</evidence>
<evidence type="ECO:0000259" key="1">
    <source>
        <dbReference type="Pfam" id="PF01636"/>
    </source>
</evidence>
<dbReference type="CDD" id="cd05120">
    <property type="entry name" value="APH_ChoK_like"/>
    <property type="match status" value="1"/>
</dbReference>
<evidence type="ECO:0000313" key="3">
    <source>
        <dbReference type="Proteomes" id="UP001583177"/>
    </source>
</evidence>
<organism evidence="2 3">
    <name type="scientific">Diaporthe australafricana</name>
    <dbReference type="NCBI Taxonomy" id="127596"/>
    <lineage>
        <taxon>Eukaryota</taxon>
        <taxon>Fungi</taxon>
        <taxon>Dikarya</taxon>
        <taxon>Ascomycota</taxon>
        <taxon>Pezizomycotina</taxon>
        <taxon>Sordariomycetes</taxon>
        <taxon>Sordariomycetidae</taxon>
        <taxon>Diaporthales</taxon>
        <taxon>Diaporthaceae</taxon>
        <taxon>Diaporthe</taxon>
    </lineage>
</organism>
<comment type="caution">
    <text evidence="2">The sequence shown here is derived from an EMBL/GenBank/DDBJ whole genome shotgun (WGS) entry which is preliminary data.</text>
</comment>
<accession>A0ABR3XAN1</accession>
<feature type="domain" description="Aminoglycoside phosphotransferase" evidence="1">
    <location>
        <begin position="361"/>
        <end position="571"/>
    </location>
</feature>